<dbReference type="RefSeq" id="WP_155437319.1">
    <property type="nucleotide sequence ID" value="NZ_WNLA01000001.1"/>
</dbReference>
<keyword evidence="9 13" id="KW-0443">Lipid metabolism</keyword>
<dbReference type="PROSITE" id="PS00188">
    <property type="entry name" value="BIOTIN"/>
    <property type="match status" value="1"/>
</dbReference>
<evidence type="ECO:0000256" key="6">
    <source>
        <dbReference type="ARBA" id="ARBA00022692"/>
    </source>
</evidence>
<reference evidence="15 16" key="1">
    <citation type="submission" date="2019-11" db="EMBL/GenBank/DDBJ databases">
        <title>Type strains purchased from KCTC, JCM and DSMZ.</title>
        <authorList>
            <person name="Lu H."/>
        </authorList>
    </citation>
    <scope>NUCLEOTIDE SEQUENCE [LARGE SCALE GENOMIC DNA]</scope>
    <source>
        <strain evidence="15 16">KCTC 42409</strain>
    </source>
</reference>
<comment type="pathway">
    <text evidence="3 13">Lipid metabolism; fatty acid biosynthesis.</text>
</comment>
<dbReference type="InterPro" id="IPR000089">
    <property type="entry name" value="Biotin_lipoyl"/>
</dbReference>
<comment type="caution">
    <text evidence="15">The sequence shown here is derived from an EMBL/GenBank/DDBJ whole genome shotgun (WGS) entry which is preliminary data.</text>
</comment>
<dbReference type="InterPro" id="IPR011053">
    <property type="entry name" value="Single_hybrid_motif"/>
</dbReference>
<dbReference type="Pfam" id="PF00364">
    <property type="entry name" value="Biotin_lipoyl"/>
    <property type="match status" value="1"/>
</dbReference>
<dbReference type="CDD" id="cd06850">
    <property type="entry name" value="biotinyl_domain"/>
    <property type="match status" value="1"/>
</dbReference>
<gene>
    <name evidence="15" type="ORF">GM668_02460</name>
</gene>
<keyword evidence="5 13" id="KW-0444">Lipid biosynthesis</keyword>
<evidence type="ECO:0000256" key="4">
    <source>
        <dbReference type="ARBA" id="ARBA00017562"/>
    </source>
</evidence>
<comment type="function">
    <text evidence="1 13">This protein is a component of the acetyl coenzyme A carboxylase complex; first, biotin carboxylase catalyzes the carboxylation of the carrier protein and then the transcarboxylase transfers the carboxyl group to form malonyl-CoA.</text>
</comment>
<dbReference type="EMBL" id="WNLA01000001">
    <property type="protein sequence ID" value="MTW00943.1"/>
    <property type="molecule type" value="Genomic_DNA"/>
</dbReference>
<evidence type="ECO:0000256" key="11">
    <source>
        <dbReference type="ARBA" id="ARBA00023160"/>
    </source>
</evidence>
<evidence type="ECO:0000256" key="9">
    <source>
        <dbReference type="ARBA" id="ARBA00023098"/>
    </source>
</evidence>
<keyword evidence="8" id="KW-1133">Transmembrane helix</keyword>
<keyword evidence="12 13" id="KW-0092">Biotin</keyword>
<sequence length="159" mass="16386">MDLRKLKTLIDLVAESDIAELEVTEGESKVRIVKSSAMPQNQVVMMPSQGVAPQFAAPAAPAAASAAPAAAPAVAAAAAEPTGHVVKSPMVGTFYRSSAPGAPAFVEVGQSVKEGDTLCIIEAMKLLNEIDADKTGTITQILVENGQPVEYGQPLFVIG</sequence>
<dbReference type="FunFam" id="2.40.50.100:FF:000003">
    <property type="entry name" value="Acetyl-CoA carboxylase biotin carboxyl carrier protein"/>
    <property type="match status" value="1"/>
</dbReference>
<protein>
    <recommendedName>
        <fullName evidence="4 13">Biotin carboxyl carrier protein of acetyl-CoA carboxylase</fullName>
    </recommendedName>
</protein>
<keyword evidence="7 13" id="KW-0276">Fatty acid metabolism</keyword>
<accession>A0A6L6PTV2</accession>
<keyword evidence="6" id="KW-0812">Transmembrane</keyword>
<dbReference type="GO" id="GO:0016020">
    <property type="term" value="C:membrane"/>
    <property type="evidence" value="ECO:0007669"/>
    <property type="project" value="UniProtKB-SubCell"/>
</dbReference>
<dbReference type="NCBIfam" id="TIGR00531">
    <property type="entry name" value="BCCP"/>
    <property type="match status" value="1"/>
</dbReference>
<evidence type="ECO:0000256" key="7">
    <source>
        <dbReference type="ARBA" id="ARBA00022832"/>
    </source>
</evidence>
<comment type="subcellular location">
    <subcellularLocation>
        <location evidence="2">Membrane</location>
    </subcellularLocation>
</comment>
<dbReference type="InterPro" id="IPR018303">
    <property type="entry name" value="ATPase_P-typ_P_site"/>
</dbReference>
<dbReference type="GO" id="GO:0003989">
    <property type="term" value="F:acetyl-CoA carboxylase activity"/>
    <property type="evidence" value="ECO:0007669"/>
    <property type="project" value="InterPro"/>
</dbReference>
<dbReference type="SUPFAM" id="SSF51230">
    <property type="entry name" value="Single hybrid motif"/>
    <property type="match status" value="1"/>
</dbReference>
<proteinExistence type="predicted"/>
<dbReference type="Proteomes" id="UP000484015">
    <property type="component" value="Unassembled WGS sequence"/>
</dbReference>
<evidence type="ECO:0000256" key="12">
    <source>
        <dbReference type="ARBA" id="ARBA00023267"/>
    </source>
</evidence>
<evidence type="ECO:0000256" key="5">
    <source>
        <dbReference type="ARBA" id="ARBA00022516"/>
    </source>
</evidence>
<feature type="domain" description="Lipoyl-binding" evidence="14">
    <location>
        <begin position="83"/>
        <end position="159"/>
    </location>
</feature>
<evidence type="ECO:0000259" key="14">
    <source>
        <dbReference type="PROSITE" id="PS50968"/>
    </source>
</evidence>
<evidence type="ECO:0000313" key="15">
    <source>
        <dbReference type="EMBL" id="MTW00943.1"/>
    </source>
</evidence>
<keyword evidence="10" id="KW-0472">Membrane</keyword>
<dbReference type="PANTHER" id="PTHR45266">
    <property type="entry name" value="OXALOACETATE DECARBOXYLASE ALPHA CHAIN"/>
    <property type="match status" value="1"/>
</dbReference>
<dbReference type="InterPro" id="IPR001249">
    <property type="entry name" value="AcCoA_biotinCC"/>
</dbReference>
<dbReference type="PROSITE" id="PS50968">
    <property type="entry name" value="BIOTINYL_LIPOYL"/>
    <property type="match status" value="1"/>
</dbReference>
<evidence type="ECO:0000256" key="10">
    <source>
        <dbReference type="ARBA" id="ARBA00023136"/>
    </source>
</evidence>
<dbReference type="UniPathway" id="UPA00094"/>
<dbReference type="InterPro" id="IPR050709">
    <property type="entry name" value="Biotin_Carboxyl_Carrier/Decarb"/>
</dbReference>
<evidence type="ECO:0000256" key="8">
    <source>
        <dbReference type="ARBA" id="ARBA00022989"/>
    </source>
</evidence>
<evidence type="ECO:0000256" key="1">
    <source>
        <dbReference type="ARBA" id="ARBA00003761"/>
    </source>
</evidence>
<evidence type="ECO:0000256" key="13">
    <source>
        <dbReference type="RuleBase" id="RU364072"/>
    </source>
</evidence>
<dbReference type="PANTHER" id="PTHR45266:SF3">
    <property type="entry name" value="OXALOACETATE DECARBOXYLASE ALPHA CHAIN"/>
    <property type="match status" value="1"/>
</dbReference>
<dbReference type="GO" id="GO:0006633">
    <property type="term" value="P:fatty acid biosynthetic process"/>
    <property type="evidence" value="ECO:0007669"/>
    <property type="project" value="UniProtKB-UniPathway"/>
</dbReference>
<evidence type="ECO:0000256" key="3">
    <source>
        <dbReference type="ARBA" id="ARBA00005194"/>
    </source>
</evidence>
<dbReference type="InterPro" id="IPR001882">
    <property type="entry name" value="Biotin_BS"/>
</dbReference>
<dbReference type="AlphaFoldDB" id="A0A6L6PTV2"/>
<organism evidence="15 16">
    <name type="scientific">Pseudoduganella ginsengisoli</name>
    <dbReference type="NCBI Taxonomy" id="1462440"/>
    <lineage>
        <taxon>Bacteria</taxon>
        <taxon>Pseudomonadati</taxon>
        <taxon>Pseudomonadota</taxon>
        <taxon>Betaproteobacteria</taxon>
        <taxon>Burkholderiales</taxon>
        <taxon>Oxalobacteraceae</taxon>
        <taxon>Telluria group</taxon>
        <taxon>Pseudoduganella</taxon>
    </lineage>
</organism>
<evidence type="ECO:0000256" key="2">
    <source>
        <dbReference type="ARBA" id="ARBA00004370"/>
    </source>
</evidence>
<dbReference type="OrthoDB" id="9811735at2"/>
<keyword evidence="15" id="KW-0436">Ligase</keyword>
<keyword evidence="16" id="KW-1185">Reference proteome</keyword>
<dbReference type="Gene3D" id="2.40.50.100">
    <property type="match status" value="1"/>
</dbReference>
<keyword evidence="11 13" id="KW-0275">Fatty acid biosynthesis</keyword>
<evidence type="ECO:0000313" key="16">
    <source>
        <dbReference type="Proteomes" id="UP000484015"/>
    </source>
</evidence>
<dbReference type="GO" id="GO:0009317">
    <property type="term" value="C:acetyl-CoA carboxylase complex"/>
    <property type="evidence" value="ECO:0007669"/>
    <property type="project" value="InterPro"/>
</dbReference>
<dbReference type="PRINTS" id="PR01071">
    <property type="entry name" value="ACOABIOTINCC"/>
</dbReference>
<name>A0A6L6PTV2_9BURK</name>
<dbReference type="PROSITE" id="PS00154">
    <property type="entry name" value="ATPASE_E1_E2"/>
    <property type="match status" value="1"/>
</dbReference>